<comment type="caution">
    <text evidence="1">The sequence shown here is derived from an EMBL/GenBank/DDBJ whole genome shotgun (WGS) entry which is preliminary data.</text>
</comment>
<reference evidence="1 2" key="1">
    <citation type="journal article" date="2015" name="Genome Biol. Evol.">
        <title>Comparative Genomics of a Bacterivorous Green Alga Reveals Evolutionary Causalities and Consequences of Phago-Mixotrophic Mode of Nutrition.</title>
        <authorList>
            <person name="Burns J.A."/>
            <person name="Paasch A."/>
            <person name="Narechania A."/>
            <person name="Kim E."/>
        </authorList>
    </citation>
    <scope>NUCLEOTIDE SEQUENCE [LARGE SCALE GENOMIC DNA]</scope>
    <source>
        <strain evidence="1 2">PLY_AMNH</strain>
    </source>
</reference>
<dbReference type="AlphaFoldDB" id="A0AAE0EW75"/>
<evidence type="ECO:0000313" key="1">
    <source>
        <dbReference type="EMBL" id="KAK3242454.1"/>
    </source>
</evidence>
<dbReference type="Proteomes" id="UP001190700">
    <property type="component" value="Unassembled WGS sequence"/>
</dbReference>
<gene>
    <name evidence="1" type="ORF">CYMTET_47859</name>
</gene>
<evidence type="ECO:0000313" key="2">
    <source>
        <dbReference type="Proteomes" id="UP001190700"/>
    </source>
</evidence>
<keyword evidence="2" id="KW-1185">Reference proteome</keyword>
<accession>A0AAE0EW75</accession>
<sequence>MGVVVRSGGEAVEVGEVGRRREGGGGDGAVEAEAERWWRAEAVGREGGAEVVAVEVVAAEEGRGRGVMEGRRVGARQESGIGGLGWRGGLGGGGGGNQLCWVTTSDMSVTAEGE</sequence>
<name>A0AAE0EW75_9CHLO</name>
<protein>
    <submittedName>
        <fullName evidence="1">Uncharacterized protein</fullName>
    </submittedName>
</protein>
<organism evidence="1 2">
    <name type="scientific">Cymbomonas tetramitiformis</name>
    <dbReference type="NCBI Taxonomy" id="36881"/>
    <lineage>
        <taxon>Eukaryota</taxon>
        <taxon>Viridiplantae</taxon>
        <taxon>Chlorophyta</taxon>
        <taxon>Pyramimonadophyceae</taxon>
        <taxon>Pyramimonadales</taxon>
        <taxon>Pyramimonadaceae</taxon>
        <taxon>Cymbomonas</taxon>
    </lineage>
</organism>
<proteinExistence type="predicted"/>
<dbReference type="EMBL" id="LGRX02033167">
    <property type="protein sequence ID" value="KAK3242454.1"/>
    <property type="molecule type" value="Genomic_DNA"/>
</dbReference>